<evidence type="ECO:0000313" key="1">
    <source>
        <dbReference type="EMBL" id="CAI6375367.1"/>
    </source>
</evidence>
<reference evidence="1 2" key="1">
    <citation type="submission" date="2023-01" db="EMBL/GenBank/DDBJ databases">
        <authorList>
            <person name="Whitehead M."/>
        </authorList>
    </citation>
    <scope>NUCLEOTIDE SEQUENCE [LARGE SCALE GENOMIC DNA]</scope>
</reference>
<dbReference type="EMBL" id="CARXXK010001317">
    <property type="protein sequence ID" value="CAI6375367.1"/>
    <property type="molecule type" value="Genomic_DNA"/>
</dbReference>
<comment type="caution">
    <text evidence="1">The sequence shown here is derived from an EMBL/GenBank/DDBJ whole genome shotgun (WGS) entry which is preliminary data.</text>
</comment>
<sequence length="159" mass="17497">MKLNHTNRMSIFRKGQKMFNISYNRSDMTGIAEPIAQNEGSNNVDTLQLKEEINVSINCDSIDDVLNGIDSLNGDKINYASTKIKSKEDVPTIISFTETTIITPEKALSDVTDGKFTHSTPNNIKINNNGSTNDSIAVKLNSTKDRSDGSICVTPIKKK</sequence>
<keyword evidence="2" id="KW-1185">Reference proteome</keyword>
<evidence type="ECO:0000313" key="2">
    <source>
        <dbReference type="Proteomes" id="UP001160148"/>
    </source>
</evidence>
<protein>
    <submittedName>
        <fullName evidence="1">Uncharacterized protein</fullName>
    </submittedName>
</protein>
<dbReference type="Proteomes" id="UP001160148">
    <property type="component" value="Unassembled WGS sequence"/>
</dbReference>
<proteinExistence type="predicted"/>
<name>A0AAV0Y5U9_9HEMI</name>
<accession>A0AAV0Y5U9</accession>
<gene>
    <name evidence="1" type="ORF">MEUPH1_LOCUS28881</name>
</gene>
<organism evidence="1 2">
    <name type="scientific">Macrosiphum euphorbiae</name>
    <name type="common">potato aphid</name>
    <dbReference type="NCBI Taxonomy" id="13131"/>
    <lineage>
        <taxon>Eukaryota</taxon>
        <taxon>Metazoa</taxon>
        <taxon>Ecdysozoa</taxon>
        <taxon>Arthropoda</taxon>
        <taxon>Hexapoda</taxon>
        <taxon>Insecta</taxon>
        <taxon>Pterygota</taxon>
        <taxon>Neoptera</taxon>
        <taxon>Paraneoptera</taxon>
        <taxon>Hemiptera</taxon>
        <taxon>Sternorrhyncha</taxon>
        <taxon>Aphidomorpha</taxon>
        <taxon>Aphidoidea</taxon>
        <taxon>Aphididae</taxon>
        <taxon>Macrosiphini</taxon>
        <taxon>Macrosiphum</taxon>
    </lineage>
</organism>
<dbReference type="AlphaFoldDB" id="A0AAV0Y5U9"/>